<sequence>MHTYLGVLYTRLSFHYMTTSEVISRKFRLKGFNHVQKQISHTSNPLKQRVMAITSMHLTLGHQLMSSIKQKAGKCFGPV</sequence>
<comment type="caution">
    <text evidence="1">The sequence shown here is derived from an EMBL/GenBank/DDBJ whole genome shotgun (WGS) entry which is preliminary data.</text>
</comment>
<gene>
    <name evidence="1" type="ORF">TorRG33x02_163790</name>
</gene>
<proteinExistence type="predicted"/>
<keyword evidence="2" id="KW-1185">Reference proteome</keyword>
<dbReference type="Proteomes" id="UP000237000">
    <property type="component" value="Unassembled WGS sequence"/>
</dbReference>
<dbReference type="EMBL" id="JXTC01000112">
    <property type="protein sequence ID" value="PON87834.1"/>
    <property type="molecule type" value="Genomic_DNA"/>
</dbReference>
<organism evidence="1 2">
    <name type="scientific">Trema orientale</name>
    <name type="common">Charcoal tree</name>
    <name type="synonym">Celtis orientalis</name>
    <dbReference type="NCBI Taxonomy" id="63057"/>
    <lineage>
        <taxon>Eukaryota</taxon>
        <taxon>Viridiplantae</taxon>
        <taxon>Streptophyta</taxon>
        <taxon>Embryophyta</taxon>
        <taxon>Tracheophyta</taxon>
        <taxon>Spermatophyta</taxon>
        <taxon>Magnoliopsida</taxon>
        <taxon>eudicotyledons</taxon>
        <taxon>Gunneridae</taxon>
        <taxon>Pentapetalae</taxon>
        <taxon>rosids</taxon>
        <taxon>fabids</taxon>
        <taxon>Rosales</taxon>
        <taxon>Cannabaceae</taxon>
        <taxon>Trema</taxon>
    </lineage>
</organism>
<evidence type="ECO:0000313" key="2">
    <source>
        <dbReference type="Proteomes" id="UP000237000"/>
    </source>
</evidence>
<protein>
    <submittedName>
        <fullName evidence="1">Uncharacterized protein</fullName>
    </submittedName>
</protein>
<accession>A0A2P5EQK0</accession>
<name>A0A2P5EQK0_TREOI</name>
<evidence type="ECO:0000313" key="1">
    <source>
        <dbReference type="EMBL" id="PON87834.1"/>
    </source>
</evidence>
<dbReference type="AlphaFoldDB" id="A0A2P5EQK0"/>
<dbReference type="InParanoid" id="A0A2P5EQK0"/>
<reference evidence="2" key="1">
    <citation type="submission" date="2016-06" db="EMBL/GenBank/DDBJ databases">
        <title>Parallel loss of symbiosis genes in relatives of nitrogen-fixing non-legume Parasponia.</title>
        <authorList>
            <person name="Van Velzen R."/>
            <person name="Holmer R."/>
            <person name="Bu F."/>
            <person name="Rutten L."/>
            <person name="Van Zeijl A."/>
            <person name="Liu W."/>
            <person name="Santuari L."/>
            <person name="Cao Q."/>
            <person name="Sharma T."/>
            <person name="Shen D."/>
            <person name="Roswanjaya Y."/>
            <person name="Wardhani T."/>
            <person name="Kalhor M.S."/>
            <person name="Jansen J."/>
            <person name="Van den Hoogen J."/>
            <person name="Gungor B."/>
            <person name="Hartog M."/>
            <person name="Hontelez J."/>
            <person name="Verver J."/>
            <person name="Yang W.-C."/>
            <person name="Schijlen E."/>
            <person name="Repin R."/>
            <person name="Schilthuizen M."/>
            <person name="Schranz E."/>
            <person name="Heidstra R."/>
            <person name="Miyata K."/>
            <person name="Fedorova E."/>
            <person name="Kohlen W."/>
            <person name="Bisseling T."/>
            <person name="Smit S."/>
            <person name="Geurts R."/>
        </authorList>
    </citation>
    <scope>NUCLEOTIDE SEQUENCE [LARGE SCALE GENOMIC DNA]</scope>
    <source>
        <strain evidence="2">cv. RG33-2</strain>
    </source>
</reference>